<dbReference type="Gene3D" id="3.40.33.10">
    <property type="entry name" value="CAP"/>
    <property type="match status" value="2"/>
</dbReference>
<dbReference type="PANTHER" id="PTHR10334">
    <property type="entry name" value="CYSTEINE-RICH SECRETORY PROTEIN-RELATED"/>
    <property type="match status" value="1"/>
</dbReference>
<gene>
    <name evidence="2" type="ORF">PENTCL1PPCAC_1063</name>
</gene>
<organism evidence="2 3">
    <name type="scientific">Pristionchus entomophagus</name>
    <dbReference type="NCBI Taxonomy" id="358040"/>
    <lineage>
        <taxon>Eukaryota</taxon>
        <taxon>Metazoa</taxon>
        <taxon>Ecdysozoa</taxon>
        <taxon>Nematoda</taxon>
        <taxon>Chromadorea</taxon>
        <taxon>Rhabditida</taxon>
        <taxon>Rhabditina</taxon>
        <taxon>Diplogasteromorpha</taxon>
        <taxon>Diplogasteroidea</taxon>
        <taxon>Neodiplogasteridae</taxon>
        <taxon>Pristionchus</taxon>
    </lineage>
</organism>
<protein>
    <recommendedName>
        <fullName evidence="1">SCP domain-containing protein</fullName>
    </recommendedName>
</protein>
<dbReference type="SUPFAM" id="SSF55797">
    <property type="entry name" value="PR-1-like"/>
    <property type="match status" value="2"/>
</dbReference>
<reference evidence="2" key="1">
    <citation type="submission" date="2023-10" db="EMBL/GenBank/DDBJ databases">
        <title>Genome assembly of Pristionchus species.</title>
        <authorList>
            <person name="Yoshida K."/>
            <person name="Sommer R.J."/>
        </authorList>
    </citation>
    <scope>NUCLEOTIDE SEQUENCE</scope>
    <source>
        <strain evidence="2">RS0144</strain>
    </source>
</reference>
<dbReference type="AlphaFoldDB" id="A0AAV5S9E7"/>
<dbReference type="PRINTS" id="PR00838">
    <property type="entry name" value="V5ALLERGEN"/>
</dbReference>
<feature type="domain" description="SCP" evidence="1">
    <location>
        <begin position="235"/>
        <end position="381"/>
    </location>
</feature>
<dbReference type="CDD" id="cd05380">
    <property type="entry name" value="CAP_euk"/>
    <property type="match status" value="2"/>
</dbReference>
<dbReference type="Pfam" id="PF00188">
    <property type="entry name" value="CAP"/>
    <property type="match status" value="2"/>
</dbReference>
<evidence type="ECO:0000313" key="2">
    <source>
        <dbReference type="EMBL" id="GMS78887.1"/>
    </source>
</evidence>
<dbReference type="PRINTS" id="PR00837">
    <property type="entry name" value="V5TPXLIKE"/>
</dbReference>
<dbReference type="InterPro" id="IPR035940">
    <property type="entry name" value="CAP_sf"/>
</dbReference>
<dbReference type="InterPro" id="IPR002413">
    <property type="entry name" value="V5_allergen-like"/>
</dbReference>
<feature type="non-terminal residue" evidence="2">
    <location>
        <position position="382"/>
    </location>
</feature>
<dbReference type="InterPro" id="IPR001283">
    <property type="entry name" value="CRISP-related"/>
</dbReference>
<dbReference type="SMART" id="SM00198">
    <property type="entry name" value="SCP"/>
    <property type="match status" value="2"/>
</dbReference>
<sequence length="382" mass="42128">SCGIPASEAKDFLAVHNKLRASISAGTYVAKGRKMPAAKTPIQPMTWDCAIEKSAQAVANTCVFAHSQGRQNLGENLYKSSQVSFTGMGKKASDSWEKEFQDFGWSDVKLTPAGFSSGIGHATQMAWAKSTKLGCGMKLCDGDKKVLVVCQYRDAGNFMNQNIYDPYNLSQNCIIYWINSSKPYLRERIRYRRRRKDISTVVIHTASHKFIICKLCVQEAYFSVSWAQSCGIPASEAKDFLAVHNKLRASISAGTYVAKGRKMPAAKTPIQPMTWDCAIEKSAQAVANTCVFAHSQGRQNLGENLYTMWSSNKGMGKKASDSWEKEFQDFGWSDVKLTPTGFSSGIGHATQMAWAKSTKLGCGMKLCDGDKKVLVVCQYRDA</sequence>
<dbReference type="EMBL" id="BTSX01000001">
    <property type="protein sequence ID" value="GMS78887.1"/>
    <property type="molecule type" value="Genomic_DNA"/>
</dbReference>
<feature type="non-terminal residue" evidence="2">
    <location>
        <position position="1"/>
    </location>
</feature>
<dbReference type="FunFam" id="3.40.33.10:FF:000021">
    <property type="entry name" value="Scl-5"/>
    <property type="match status" value="2"/>
</dbReference>
<feature type="domain" description="SCP" evidence="1">
    <location>
        <begin position="7"/>
        <end position="160"/>
    </location>
</feature>
<dbReference type="Proteomes" id="UP001432027">
    <property type="component" value="Unassembled WGS sequence"/>
</dbReference>
<proteinExistence type="predicted"/>
<evidence type="ECO:0000259" key="1">
    <source>
        <dbReference type="SMART" id="SM00198"/>
    </source>
</evidence>
<accession>A0AAV5S9E7</accession>
<dbReference type="InterPro" id="IPR014044">
    <property type="entry name" value="CAP_dom"/>
</dbReference>
<evidence type="ECO:0000313" key="3">
    <source>
        <dbReference type="Proteomes" id="UP001432027"/>
    </source>
</evidence>
<name>A0AAV5S9E7_9BILA</name>
<keyword evidence="3" id="KW-1185">Reference proteome</keyword>
<comment type="caution">
    <text evidence="2">The sequence shown here is derived from an EMBL/GenBank/DDBJ whole genome shotgun (WGS) entry which is preliminary data.</text>
</comment>